<dbReference type="AlphaFoldDB" id="A0A2T0FHZ7"/>
<sequence>MYFKETGSHETLCIYAGGRRSAERIISTDASGKPVVIDEDPQGPDPQQQEEITQELLKVWGAHAKVYFTVSDFCKALLQYTDGPTVAVLAGGNDPNCELLDFTLFAMSAGYDFVVVVRSPPRGSVTIKSNPRVPEPGSKCSDLCGSLACEVDICPEKPPLACQVGSSRRYDNLLFAEPGVRPQELDQQLSLNRWTFRHRAEQWASKLSNNRISLLPNSKLPKLYMGQVTISELVTEEVLAVIEQDLQSLDFDTFKYKSDELLAAGFLLLKAVFRLPGLEQHALRDDKLVWFLLVLRRCYTVTTPYHNFAHVIDVLQATIYCLVHSGVLPSFADMFNSRVTPTLPASTSLPIMKIAALVVAAPGHDLFHPGFNAKVMCKGKCCFKSLEAFHSALYLEMLQQLWPVMAEGATGELVRHIILATDMARHNDFLTDDGTPVGPPGSSASNEQQALYLSRVIKVADLFNAARPFPVSFKHALSINKEFDWQSQTEQILGWIPTQECGKLEHEKDGVKEPSFCTERIKKRQSFFTNVFVRPLFDLMSKDHRQAFLGRLLAANEAEWEKHWSKPQCQPDIAMQRCCAI</sequence>
<proteinExistence type="predicted"/>
<organism evidence="4 5">
    <name type="scientific">Wickerhamiella sorbophila</name>
    <dbReference type="NCBI Taxonomy" id="45607"/>
    <lineage>
        <taxon>Eukaryota</taxon>
        <taxon>Fungi</taxon>
        <taxon>Dikarya</taxon>
        <taxon>Ascomycota</taxon>
        <taxon>Saccharomycotina</taxon>
        <taxon>Dipodascomycetes</taxon>
        <taxon>Dipodascales</taxon>
        <taxon>Trichomonascaceae</taxon>
        <taxon>Wickerhamiella</taxon>
    </lineage>
</organism>
<dbReference type="GO" id="GO:0004114">
    <property type="term" value="F:3',5'-cyclic-nucleotide phosphodiesterase activity"/>
    <property type="evidence" value="ECO:0007669"/>
    <property type="project" value="InterPro"/>
</dbReference>
<dbReference type="GO" id="GO:0007165">
    <property type="term" value="P:signal transduction"/>
    <property type="evidence" value="ECO:0007669"/>
    <property type="project" value="InterPro"/>
</dbReference>
<dbReference type="CDD" id="cd00077">
    <property type="entry name" value="HDc"/>
    <property type="match status" value="1"/>
</dbReference>
<feature type="domain" description="PDEase" evidence="3">
    <location>
        <begin position="231"/>
        <end position="567"/>
    </location>
</feature>
<evidence type="ECO:0000256" key="1">
    <source>
        <dbReference type="ARBA" id="ARBA00022723"/>
    </source>
</evidence>
<dbReference type="GO" id="GO:0046872">
    <property type="term" value="F:metal ion binding"/>
    <property type="evidence" value="ECO:0007669"/>
    <property type="project" value="UniProtKB-KW"/>
</dbReference>
<comment type="caution">
    <text evidence="4">The sequence shown here is derived from an EMBL/GenBank/DDBJ whole genome shotgun (WGS) entry which is preliminary data.</text>
</comment>
<dbReference type="EMBL" id="NDIQ01000021">
    <property type="protein sequence ID" value="PRT54623.1"/>
    <property type="molecule type" value="Genomic_DNA"/>
</dbReference>
<dbReference type="OrthoDB" id="546632at2759"/>
<evidence type="ECO:0000313" key="4">
    <source>
        <dbReference type="EMBL" id="PRT54623.1"/>
    </source>
</evidence>
<dbReference type="Gene3D" id="1.10.1300.10">
    <property type="entry name" value="3'5'-cyclic nucleotide phosphodiesterase, catalytic domain"/>
    <property type="match status" value="1"/>
</dbReference>
<keyword evidence="5" id="KW-1185">Reference proteome</keyword>
<dbReference type="InterPro" id="IPR003607">
    <property type="entry name" value="HD/PDEase_dom"/>
</dbReference>
<keyword evidence="2" id="KW-0378">Hydrolase</keyword>
<reference evidence="4 5" key="1">
    <citation type="submission" date="2017-04" db="EMBL/GenBank/DDBJ databases">
        <title>Genome sequencing of [Candida] sorbophila.</title>
        <authorList>
            <person name="Ahn J.O."/>
        </authorList>
    </citation>
    <scope>NUCLEOTIDE SEQUENCE [LARGE SCALE GENOMIC DNA]</scope>
    <source>
        <strain evidence="4 5">DS02</strain>
    </source>
</reference>
<evidence type="ECO:0000259" key="3">
    <source>
        <dbReference type="PROSITE" id="PS51845"/>
    </source>
</evidence>
<accession>A0A2T0FHZ7</accession>
<evidence type="ECO:0000313" key="5">
    <source>
        <dbReference type="Proteomes" id="UP000238350"/>
    </source>
</evidence>
<name>A0A2T0FHZ7_9ASCO</name>
<dbReference type="RefSeq" id="XP_024664568.1">
    <property type="nucleotide sequence ID" value="XM_024808800.1"/>
</dbReference>
<dbReference type="SUPFAM" id="SSF109604">
    <property type="entry name" value="HD-domain/PDEase-like"/>
    <property type="match status" value="1"/>
</dbReference>
<dbReference type="InterPro" id="IPR002073">
    <property type="entry name" value="PDEase_catalytic_dom"/>
</dbReference>
<dbReference type="STRING" id="45607.A0A2T0FHZ7"/>
<gene>
    <name evidence="4" type="ORF">B9G98_02243</name>
</gene>
<dbReference type="PROSITE" id="PS51845">
    <property type="entry name" value="PDEASE_I_2"/>
    <property type="match status" value="1"/>
</dbReference>
<dbReference type="Proteomes" id="UP000238350">
    <property type="component" value="Unassembled WGS sequence"/>
</dbReference>
<dbReference type="InterPro" id="IPR036971">
    <property type="entry name" value="PDEase_catalytic_dom_sf"/>
</dbReference>
<protein>
    <submittedName>
        <fullName evidence="4">3',5'-cyclic-nucleotide phosphodiesterase regA</fullName>
    </submittedName>
</protein>
<keyword evidence="1" id="KW-0479">Metal-binding</keyword>
<dbReference type="GeneID" id="36515991"/>
<evidence type="ECO:0000256" key="2">
    <source>
        <dbReference type="ARBA" id="ARBA00022801"/>
    </source>
</evidence>
<dbReference type="PANTHER" id="PTHR11347">
    <property type="entry name" value="CYCLIC NUCLEOTIDE PHOSPHODIESTERASE"/>
    <property type="match status" value="1"/>
</dbReference>
<dbReference type="Pfam" id="PF00233">
    <property type="entry name" value="PDEase_I"/>
    <property type="match status" value="1"/>
</dbReference>